<protein>
    <submittedName>
        <fullName evidence="2">DUF3592 domain-containing protein</fullName>
    </submittedName>
</protein>
<evidence type="ECO:0000313" key="3">
    <source>
        <dbReference type="Proteomes" id="UP001212170"/>
    </source>
</evidence>
<keyword evidence="1" id="KW-0812">Transmembrane</keyword>
<keyword evidence="3" id="KW-1185">Reference proteome</keyword>
<feature type="transmembrane region" description="Helical" evidence="1">
    <location>
        <begin position="6"/>
        <end position="23"/>
    </location>
</feature>
<dbReference type="RefSeq" id="WP_271334285.1">
    <property type="nucleotide sequence ID" value="NZ_JAMZNK010000002.1"/>
</dbReference>
<keyword evidence="1" id="KW-1133">Transmembrane helix</keyword>
<name>A0ABT4W775_9FLAO</name>
<keyword evidence="1" id="KW-0472">Membrane</keyword>
<evidence type="ECO:0000256" key="1">
    <source>
        <dbReference type="SAM" id="Phobius"/>
    </source>
</evidence>
<gene>
    <name evidence="2" type="ORF">NJT12_02125</name>
</gene>
<dbReference type="SUPFAM" id="SSF103473">
    <property type="entry name" value="MFS general substrate transporter"/>
    <property type="match status" value="1"/>
</dbReference>
<dbReference type="EMBL" id="JAMZNK010000002">
    <property type="protein sequence ID" value="MDA6068408.1"/>
    <property type="molecule type" value="Genomic_DNA"/>
</dbReference>
<proteinExistence type="predicted"/>
<sequence length="171" mass="19868">MEAYFWNIFMILMGTIAIIFSFLTHRIQSRLKRNGLLEEAKMIYFSTEKSTGDSPSLTIPVFTFSHKDQNGIKTYTVKGKSNSLCKIGEVTPIYYNPENPEKEYFLPKKDFLVKYLMFFIGMFFVCLGVLYLMKNLNYPTENYFLYLIIGLFSGTFLLFSIGKIADAINRK</sequence>
<feature type="transmembrane region" description="Helical" evidence="1">
    <location>
        <begin position="143"/>
        <end position="161"/>
    </location>
</feature>
<dbReference type="InterPro" id="IPR036259">
    <property type="entry name" value="MFS_trans_sf"/>
</dbReference>
<accession>A0ABT4W775</accession>
<evidence type="ECO:0000313" key="2">
    <source>
        <dbReference type="EMBL" id="MDA6068408.1"/>
    </source>
</evidence>
<reference evidence="2 3" key="1">
    <citation type="journal article" date="2023" name="Chemosphere">
        <title>Whole genome analysis of Flavobacterium aziz-sancarii sp. nov., isolated from Ardley Island (Antarctica), revealed a rich resistome and bioremediation potential.</title>
        <authorList>
            <person name="Otur C."/>
            <person name="Okay S."/>
            <person name="Kurt-Kizildogan A."/>
        </authorList>
    </citation>
    <scope>NUCLEOTIDE SEQUENCE [LARGE SCALE GENOMIC DNA]</scope>
    <source>
        <strain evidence="2 3">AC</strain>
    </source>
</reference>
<feature type="transmembrane region" description="Helical" evidence="1">
    <location>
        <begin position="112"/>
        <end position="131"/>
    </location>
</feature>
<comment type="caution">
    <text evidence="2">The sequence shown here is derived from an EMBL/GenBank/DDBJ whole genome shotgun (WGS) entry which is preliminary data.</text>
</comment>
<organism evidence="2 3">
    <name type="scientific">Flavobacterium azizsancarii</name>
    <dbReference type="NCBI Taxonomy" id="2961580"/>
    <lineage>
        <taxon>Bacteria</taxon>
        <taxon>Pseudomonadati</taxon>
        <taxon>Bacteroidota</taxon>
        <taxon>Flavobacteriia</taxon>
        <taxon>Flavobacteriales</taxon>
        <taxon>Flavobacteriaceae</taxon>
        <taxon>Flavobacterium</taxon>
    </lineage>
</organism>
<dbReference type="Proteomes" id="UP001212170">
    <property type="component" value="Unassembled WGS sequence"/>
</dbReference>